<dbReference type="RefSeq" id="WP_148452839.1">
    <property type="nucleotide sequence ID" value="NZ_VSDO01000003.1"/>
</dbReference>
<evidence type="ECO:0000313" key="1">
    <source>
        <dbReference type="EMBL" id="TYA11833.1"/>
    </source>
</evidence>
<dbReference type="GO" id="GO:0003677">
    <property type="term" value="F:DNA binding"/>
    <property type="evidence" value="ECO:0007669"/>
    <property type="project" value="UniProtKB-KW"/>
</dbReference>
<accession>A0A5D0CPH5</accession>
<reference evidence="1 2" key="1">
    <citation type="submission" date="2019-08" db="EMBL/GenBank/DDBJ databases">
        <title>Genome sequencing of Paenibacillus faecis DSM 23593(T).</title>
        <authorList>
            <person name="Kook J.-K."/>
            <person name="Park S.-N."/>
            <person name="Lim Y.K."/>
        </authorList>
    </citation>
    <scope>NUCLEOTIDE SEQUENCE [LARGE SCALE GENOMIC DNA]</scope>
    <source>
        <strain evidence="1 2">DSM 23593</strain>
    </source>
</reference>
<keyword evidence="1" id="KW-0238">DNA-binding</keyword>
<gene>
    <name evidence="1" type="ORF">FRY98_13845</name>
</gene>
<sequence length="221" mass="26098">MAFTEAHENYIKEHLAVREGERARRLLEGHGYAEKWFLEAVWWPAFGHFQHLHPEYEVSDFKDGYRFLDFAYIRGPLKLAIEIDGYGPHWRNVSRIQFSDHCRRQNDLMIDGWKVLRFSFDDVKESPRYCQQKIHQLLGRWLGEENAAAEADWLEKEVIRLFLRSGGPLTPGEVRQRMGIGEKKTRAILYDLARKKWILPHSGNERIRSYRLSSAGRDLTL</sequence>
<dbReference type="OrthoDB" id="2677830at2"/>
<dbReference type="AlphaFoldDB" id="A0A5D0CPH5"/>
<dbReference type="SUPFAM" id="SSF46785">
    <property type="entry name" value="Winged helix' DNA-binding domain"/>
    <property type="match status" value="1"/>
</dbReference>
<organism evidence="1 2">
    <name type="scientific">Paenibacillus faecis</name>
    <dbReference type="NCBI Taxonomy" id="862114"/>
    <lineage>
        <taxon>Bacteria</taxon>
        <taxon>Bacillati</taxon>
        <taxon>Bacillota</taxon>
        <taxon>Bacilli</taxon>
        <taxon>Bacillales</taxon>
        <taxon>Paenibacillaceae</taxon>
        <taxon>Paenibacillus</taxon>
    </lineage>
</organism>
<dbReference type="Gene3D" id="3.40.960.10">
    <property type="entry name" value="VSR Endonuclease"/>
    <property type="match status" value="1"/>
</dbReference>
<dbReference type="SUPFAM" id="SSF52980">
    <property type="entry name" value="Restriction endonuclease-like"/>
    <property type="match status" value="1"/>
</dbReference>
<keyword evidence="2" id="KW-1185">Reference proteome</keyword>
<proteinExistence type="predicted"/>
<dbReference type="InterPro" id="IPR036390">
    <property type="entry name" value="WH_DNA-bd_sf"/>
</dbReference>
<protein>
    <submittedName>
        <fullName evidence="1">DNA-binding response regulator</fullName>
    </submittedName>
</protein>
<name>A0A5D0CPH5_9BACL</name>
<evidence type="ECO:0000313" key="2">
    <source>
        <dbReference type="Proteomes" id="UP000325218"/>
    </source>
</evidence>
<comment type="caution">
    <text evidence="1">The sequence shown here is derived from an EMBL/GenBank/DDBJ whole genome shotgun (WGS) entry which is preliminary data.</text>
</comment>
<dbReference type="EMBL" id="VSDO01000003">
    <property type="protein sequence ID" value="TYA11833.1"/>
    <property type="molecule type" value="Genomic_DNA"/>
</dbReference>
<dbReference type="InterPro" id="IPR011335">
    <property type="entry name" value="Restrct_endonuc-II-like"/>
</dbReference>
<dbReference type="Proteomes" id="UP000325218">
    <property type="component" value="Unassembled WGS sequence"/>
</dbReference>